<sequence>MPSGDLNVVDRVRQICVVFATRLVEEVRIGTDVRSINRLALLLRTVMIKFLRTQA</sequence>
<evidence type="ECO:0000313" key="1">
    <source>
        <dbReference type="EMBL" id="CUS39193.1"/>
    </source>
</evidence>
<protein>
    <submittedName>
        <fullName evidence="1">Uncharacterized protein</fullName>
    </submittedName>
</protein>
<keyword evidence="2" id="KW-1185">Reference proteome</keyword>
<organism evidence="1 2">
    <name type="scientific">Candidatus Nitrospira nitrificans</name>
    <dbReference type="NCBI Taxonomy" id="1742973"/>
    <lineage>
        <taxon>Bacteria</taxon>
        <taxon>Pseudomonadati</taxon>
        <taxon>Nitrospirota</taxon>
        <taxon>Nitrospiria</taxon>
        <taxon>Nitrospirales</taxon>
        <taxon>Nitrospiraceae</taxon>
        <taxon>Nitrospira</taxon>
    </lineage>
</organism>
<evidence type="ECO:0000313" key="2">
    <source>
        <dbReference type="Proteomes" id="UP000198736"/>
    </source>
</evidence>
<accession>A0A0S4LQF5</accession>
<name>A0A0S4LQF5_9BACT</name>
<proteinExistence type="predicted"/>
<dbReference type="EMBL" id="CZPZ01000034">
    <property type="protein sequence ID" value="CUS39193.1"/>
    <property type="molecule type" value="Genomic_DNA"/>
</dbReference>
<dbReference type="AlphaFoldDB" id="A0A0S4LQF5"/>
<reference evidence="2" key="1">
    <citation type="submission" date="2015-10" db="EMBL/GenBank/DDBJ databases">
        <authorList>
            <person name="Luecker S."/>
            <person name="Luecker S."/>
        </authorList>
    </citation>
    <scope>NUCLEOTIDE SEQUENCE [LARGE SCALE GENOMIC DNA]</scope>
</reference>
<dbReference type="Proteomes" id="UP000198736">
    <property type="component" value="Unassembled WGS sequence"/>
</dbReference>
<gene>
    <name evidence="1" type="ORF">COMA2_70017</name>
</gene>